<accession>A0ABW9VUU1</accession>
<dbReference type="RefSeq" id="WP_161053533.1">
    <property type="nucleotide sequence ID" value="NZ_WWCT01000002.1"/>
</dbReference>
<gene>
    <name evidence="1" type="ORF">GTP69_03200</name>
</gene>
<comment type="caution">
    <text evidence="1">The sequence shown here is derived from an EMBL/GenBank/DDBJ whole genome shotgun (WGS) entry which is preliminary data.</text>
</comment>
<keyword evidence="2" id="KW-1185">Reference proteome</keyword>
<protein>
    <submittedName>
        <fullName evidence="1">Uncharacterized protein</fullName>
    </submittedName>
</protein>
<dbReference type="Proteomes" id="UP000642144">
    <property type="component" value="Unassembled WGS sequence"/>
</dbReference>
<sequence>MELRIVAPMIDGRGGGDRFAMRHPLPFKSACLKIARIAPTAKCFFGYGTTTLLPVSA</sequence>
<proteinExistence type="predicted"/>
<name>A0ABW9VUU1_9BURK</name>
<reference evidence="1 2" key="1">
    <citation type="submission" date="2019-12" db="EMBL/GenBank/DDBJ databases">
        <title>Novel species isolated from a subtropical stream in China.</title>
        <authorList>
            <person name="Lu H."/>
        </authorList>
    </citation>
    <scope>NUCLEOTIDE SEQUENCE [LARGE SCALE GENOMIC DNA]</scope>
    <source>
        <strain evidence="1 2">CY42W</strain>
    </source>
</reference>
<evidence type="ECO:0000313" key="2">
    <source>
        <dbReference type="Proteomes" id="UP000642144"/>
    </source>
</evidence>
<evidence type="ECO:0000313" key="1">
    <source>
        <dbReference type="EMBL" id="MYN25405.1"/>
    </source>
</evidence>
<organism evidence="1 2">
    <name type="scientific">Duganella levis</name>
    <dbReference type="NCBI Taxonomy" id="2692169"/>
    <lineage>
        <taxon>Bacteria</taxon>
        <taxon>Pseudomonadati</taxon>
        <taxon>Pseudomonadota</taxon>
        <taxon>Betaproteobacteria</taxon>
        <taxon>Burkholderiales</taxon>
        <taxon>Oxalobacteraceae</taxon>
        <taxon>Telluria group</taxon>
        <taxon>Duganella</taxon>
    </lineage>
</organism>
<dbReference type="EMBL" id="WWCT01000002">
    <property type="protein sequence ID" value="MYN25405.1"/>
    <property type="molecule type" value="Genomic_DNA"/>
</dbReference>